<feature type="domain" description="EF-hand" evidence="3">
    <location>
        <begin position="14"/>
        <end position="49"/>
    </location>
</feature>
<dbReference type="GO" id="GO:0005509">
    <property type="term" value="F:calcium ion binding"/>
    <property type="evidence" value="ECO:0007669"/>
    <property type="project" value="InterPro"/>
</dbReference>
<dbReference type="SUPFAM" id="SSF47473">
    <property type="entry name" value="EF-hand"/>
    <property type="match status" value="1"/>
</dbReference>
<evidence type="ECO:0000313" key="5">
    <source>
        <dbReference type="Proteomes" id="UP000053586"/>
    </source>
</evidence>
<dbReference type="InterPro" id="IPR018247">
    <property type="entry name" value="EF_Hand_1_Ca_BS"/>
</dbReference>
<dbReference type="OrthoDB" id="5770487at2"/>
<feature type="domain" description="EF-hand" evidence="3">
    <location>
        <begin position="50"/>
        <end position="85"/>
    </location>
</feature>
<dbReference type="eggNOG" id="COG5126">
    <property type="taxonomic scope" value="Bacteria"/>
</dbReference>
<name>H5TA45_9ALTE</name>
<dbReference type="RefSeq" id="WP_006004046.1">
    <property type="nucleotide sequence ID" value="NZ_BAET01000008.1"/>
</dbReference>
<dbReference type="SMART" id="SM00054">
    <property type="entry name" value="EFh"/>
    <property type="match status" value="2"/>
</dbReference>
<evidence type="ECO:0000259" key="3">
    <source>
        <dbReference type="PROSITE" id="PS50222"/>
    </source>
</evidence>
<dbReference type="PROSITE" id="PS00018">
    <property type="entry name" value="EF_HAND_1"/>
    <property type="match status" value="2"/>
</dbReference>
<dbReference type="AlphaFoldDB" id="H5TA45"/>
<reference evidence="4 5" key="2">
    <citation type="journal article" date="2017" name="Antonie Van Leeuwenhoek">
        <title>Rhizobium rhizosphaerae sp. nov., a novel species isolated from rice rhizosphere.</title>
        <authorList>
            <person name="Zhao J.J."/>
            <person name="Zhang J."/>
            <person name="Zhang R.J."/>
            <person name="Zhang C.W."/>
            <person name="Yin H.Q."/>
            <person name="Zhang X.X."/>
        </authorList>
    </citation>
    <scope>NUCLEOTIDE SEQUENCE [LARGE SCALE GENOMIC DNA]</scope>
    <source>
        <strain evidence="4 5">ACAM 611</strain>
    </source>
</reference>
<dbReference type="InterPro" id="IPR011992">
    <property type="entry name" value="EF-hand-dom_pair"/>
</dbReference>
<dbReference type="EMBL" id="BAET01000008">
    <property type="protein sequence ID" value="GAB55172.1"/>
    <property type="molecule type" value="Genomic_DNA"/>
</dbReference>
<evidence type="ECO:0000256" key="2">
    <source>
        <dbReference type="ARBA" id="ARBA00022737"/>
    </source>
</evidence>
<keyword evidence="1" id="KW-0479">Metal-binding</keyword>
<evidence type="ECO:0000313" key="4">
    <source>
        <dbReference type="EMBL" id="GAB55172.1"/>
    </source>
</evidence>
<dbReference type="Proteomes" id="UP000053586">
    <property type="component" value="Unassembled WGS sequence"/>
</dbReference>
<dbReference type="InterPro" id="IPR028846">
    <property type="entry name" value="Recoverin"/>
</dbReference>
<dbReference type="InterPro" id="IPR002048">
    <property type="entry name" value="EF_hand_dom"/>
</dbReference>
<dbReference type="STRING" id="56804.BAE46_01765"/>
<dbReference type="Pfam" id="PF13499">
    <property type="entry name" value="EF-hand_7"/>
    <property type="match status" value="1"/>
</dbReference>
<gene>
    <name evidence="4" type="ORF">GPUN_1041</name>
</gene>
<reference evidence="4 5" key="1">
    <citation type="journal article" date="2012" name="J. Bacteriol.">
        <title>Genome sequence of proteorhodopsin-containing sea ice bacterium Glaciecola punicea ACAM 611T.</title>
        <authorList>
            <person name="Qin Q.-L."/>
            <person name="Xie B.-B."/>
            <person name="Shu Y.-L."/>
            <person name="Rong J.-C."/>
            <person name="Zhao D.-L."/>
            <person name="Zhang X.-Y."/>
            <person name="Chen X.-L."/>
            <person name="Zhou B.-C."/>
            <person name="Zhanga Y.-Z."/>
        </authorList>
    </citation>
    <scope>NUCLEOTIDE SEQUENCE [LARGE SCALE GENOMIC DNA]</scope>
    <source>
        <strain evidence="4 5">ACAM 611</strain>
    </source>
</reference>
<organism evidence="4 5">
    <name type="scientific">Glaciecola punicea ACAM 611</name>
    <dbReference type="NCBI Taxonomy" id="1121923"/>
    <lineage>
        <taxon>Bacteria</taxon>
        <taxon>Pseudomonadati</taxon>
        <taxon>Pseudomonadota</taxon>
        <taxon>Gammaproteobacteria</taxon>
        <taxon>Alteromonadales</taxon>
        <taxon>Alteromonadaceae</taxon>
        <taxon>Glaciecola</taxon>
    </lineage>
</organism>
<dbReference type="CDD" id="cd00051">
    <property type="entry name" value="EFh"/>
    <property type="match status" value="1"/>
</dbReference>
<evidence type="ECO:0000256" key="1">
    <source>
        <dbReference type="ARBA" id="ARBA00022723"/>
    </source>
</evidence>
<dbReference type="PROSITE" id="PS50222">
    <property type="entry name" value="EF_HAND_2"/>
    <property type="match status" value="2"/>
</dbReference>
<dbReference type="PANTHER" id="PTHR23055">
    <property type="entry name" value="CALCIUM BINDING PROTEINS"/>
    <property type="match status" value="1"/>
</dbReference>
<comment type="caution">
    <text evidence="4">The sequence shown here is derived from an EMBL/GenBank/DDBJ whole genome shotgun (WGS) entry which is preliminary data.</text>
</comment>
<sequence length="86" mass="10296">MTESKSASEDLSPEKIAEIRKEFDYFDSDNNGQIDLREFIEMLTILSPKTKANHVQEGFNMIDDNGDGYIDFEEFLEWWQDCWWEY</sequence>
<proteinExistence type="predicted"/>
<accession>H5TA45</accession>
<dbReference type="Gene3D" id="1.10.238.10">
    <property type="entry name" value="EF-hand"/>
    <property type="match status" value="1"/>
</dbReference>
<keyword evidence="5" id="KW-1185">Reference proteome</keyword>
<keyword evidence="2" id="KW-0677">Repeat</keyword>
<protein>
    <recommendedName>
        <fullName evidence="3">EF-hand domain-containing protein</fullName>
    </recommendedName>
</protein>